<evidence type="ECO:0000256" key="1">
    <source>
        <dbReference type="ARBA" id="ARBA00022679"/>
    </source>
</evidence>
<evidence type="ECO:0000259" key="3">
    <source>
        <dbReference type="Pfam" id="PF07167"/>
    </source>
</evidence>
<dbReference type="Gene3D" id="3.40.50.1820">
    <property type="entry name" value="alpha/beta hydrolase"/>
    <property type="match status" value="1"/>
</dbReference>
<gene>
    <name evidence="5" type="ORF">FHP25_23285</name>
</gene>
<dbReference type="Proteomes" id="UP000321638">
    <property type="component" value="Unassembled WGS sequence"/>
</dbReference>
<keyword evidence="5" id="KW-0378">Hydrolase</keyword>
<dbReference type="InterPro" id="IPR022211">
    <property type="entry name" value="PHBC_N"/>
</dbReference>
<comment type="caution">
    <text evidence="5">The sequence shown here is derived from an EMBL/GenBank/DDBJ whole genome shotgun (WGS) entry which is preliminary data.</text>
</comment>
<keyword evidence="1" id="KW-0808">Transferase</keyword>
<keyword evidence="6" id="KW-1185">Reference proteome</keyword>
<proteinExistence type="predicted"/>
<reference evidence="5 6" key="1">
    <citation type="submission" date="2019-06" db="EMBL/GenBank/DDBJ databases">
        <title>New taxonomy in bacterial strain CC-CFT640, isolated from vineyard.</title>
        <authorList>
            <person name="Lin S.-Y."/>
            <person name="Tsai C.-F."/>
            <person name="Young C.-C."/>
        </authorList>
    </citation>
    <scope>NUCLEOTIDE SEQUENCE [LARGE SCALE GENOMIC DNA]</scope>
    <source>
        <strain evidence="5 6">CC-CFT640</strain>
    </source>
</reference>
<dbReference type="EMBL" id="VDUZ01000029">
    <property type="protein sequence ID" value="TXL72911.1"/>
    <property type="molecule type" value="Genomic_DNA"/>
</dbReference>
<dbReference type="GO" id="GO:0016746">
    <property type="term" value="F:acyltransferase activity"/>
    <property type="evidence" value="ECO:0007669"/>
    <property type="project" value="UniProtKB-KW"/>
</dbReference>
<evidence type="ECO:0000313" key="6">
    <source>
        <dbReference type="Proteomes" id="UP000321638"/>
    </source>
</evidence>
<dbReference type="GO" id="GO:0016787">
    <property type="term" value="F:hydrolase activity"/>
    <property type="evidence" value="ECO:0007669"/>
    <property type="project" value="UniProtKB-KW"/>
</dbReference>
<evidence type="ECO:0000259" key="4">
    <source>
        <dbReference type="Pfam" id="PF12551"/>
    </source>
</evidence>
<evidence type="ECO:0000256" key="2">
    <source>
        <dbReference type="ARBA" id="ARBA00023315"/>
    </source>
</evidence>
<protein>
    <submittedName>
        <fullName evidence="5">Alpha/beta fold hydrolase</fullName>
    </submittedName>
</protein>
<dbReference type="InterPro" id="IPR010941">
    <property type="entry name" value="PhaC_N"/>
</dbReference>
<dbReference type="Pfam" id="PF07167">
    <property type="entry name" value="PhaC_N"/>
    <property type="match status" value="1"/>
</dbReference>
<dbReference type="GO" id="GO:0042619">
    <property type="term" value="P:poly-hydroxybutyrate biosynthetic process"/>
    <property type="evidence" value="ECO:0007669"/>
    <property type="project" value="InterPro"/>
</dbReference>
<dbReference type="Pfam" id="PF12551">
    <property type="entry name" value="PHBC_N"/>
    <property type="match status" value="1"/>
</dbReference>
<keyword evidence="2" id="KW-0012">Acyltransferase</keyword>
<organism evidence="5 6">
    <name type="scientific">Vineibacter terrae</name>
    <dbReference type="NCBI Taxonomy" id="2586908"/>
    <lineage>
        <taxon>Bacteria</taxon>
        <taxon>Pseudomonadati</taxon>
        <taxon>Pseudomonadota</taxon>
        <taxon>Alphaproteobacteria</taxon>
        <taxon>Hyphomicrobiales</taxon>
        <taxon>Vineibacter</taxon>
    </lineage>
</organism>
<dbReference type="SUPFAM" id="SSF53474">
    <property type="entry name" value="alpha/beta-Hydrolases"/>
    <property type="match status" value="1"/>
</dbReference>
<name>A0A5C8PGK1_9HYPH</name>
<dbReference type="PANTHER" id="PTHR36837:SF5">
    <property type="entry name" value="POLY-3-HYDROXYBUTYRATE SYNTHASE"/>
    <property type="match status" value="1"/>
</dbReference>
<evidence type="ECO:0000313" key="5">
    <source>
        <dbReference type="EMBL" id="TXL72911.1"/>
    </source>
</evidence>
<feature type="domain" description="Poly-beta-hydroxybutyrate polymerase N-terminal" evidence="3">
    <location>
        <begin position="98"/>
        <end position="266"/>
    </location>
</feature>
<feature type="domain" description="Poly-beta-hydroxybutyrate polymerase N-terminal" evidence="4">
    <location>
        <begin position="20"/>
        <end position="60"/>
    </location>
</feature>
<accession>A0A5C8PGK1</accession>
<sequence length="589" mass="64867">MVPMTSSSVQKDDPSGLEGFRAFDRMREALTAQLTGGLSPAALGLALFDWSIHLAAAPGKQAELASKAWRKAGRLAAHMAASASDPGTPPCIEPLPGDRRFRDPGWQALPYRLWAQAFLLNQQWWHNVTRGVPGVTPHHEDVVAFTARQLLDMASPSNVPFLNPEIIRRAHETGGANFVQGFQNWAEDAGRLAAGQPPAGAETFAVGRNVAVTPGRVVYRNHLIELIQYAPATPSVQAEPLLIVPAWIMKYYILDLSPQNSLVRYLVERGHTVFCISWRNPTAQDRDLTLDDYRRLGVMAALDAINAIVPDRQVQAVGYCLGGTLLSIAAAAMARARDDRLASVTLLAAQTDFSEPGELALFIDHSQMHFLESMMWNRGYLAADQMAGAFQLLRSSDLIWSRLVHDYLIGERTPMIDLMAWNADATRMPYRMHAEYLQRLYLDNELAAGRLMVDGRPAALQNIRAPLFVVGTEWDHVAPWRSVYKIHYLSDTAVTFVLTNGGHNAGIVSEPGRKRRHFRIAGKQPADPCLSPDEWVAAAPPREGSWWPAWADWLAARSTPGRVAPPAMGAAAKGYAPLDDAPGTYVLQR</sequence>
<dbReference type="InterPro" id="IPR051321">
    <property type="entry name" value="PHA/PHB_synthase"/>
</dbReference>
<dbReference type="PANTHER" id="PTHR36837">
    <property type="entry name" value="POLY(3-HYDROXYALKANOATE) POLYMERASE SUBUNIT PHAC"/>
    <property type="match status" value="1"/>
</dbReference>
<dbReference type="InterPro" id="IPR029058">
    <property type="entry name" value="AB_hydrolase_fold"/>
</dbReference>
<dbReference type="OrthoDB" id="7208816at2"/>
<dbReference type="AlphaFoldDB" id="A0A5C8PGK1"/>